<evidence type="ECO:0000313" key="1">
    <source>
        <dbReference type="EMBL" id="AEJ18668.1"/>
    </source>
</evidence>
<dbReference type="EMBL" id="CP002868">
    <property type="protein sequence ID" value="AEJ18668.1"/>
    <property type="molecule type" value="Genomic_DNA"/>
</dbReference>
<dbReference type="eggNOG" id="COG1708">
    <property type="taxonomic scope" value="Bacteria"/>
</dbReference>
<keyword evidence="2" id="KW-1185">Reference proteome</keyword>
<accession>F8F015</accession>
<dbReference type="RefSeq" id="WP_013967980.1">
    <property type="nucleotide sequence ID" value="NC_015732.1"/>
</dbReference>
<dbReference type="SUPFAM" id="SSF81301">
    <property type="entry name" value="Nucleotidyltransferase"/>
    <property type="match status" value="1"/>
</dbReference>
<name>F8F015_GRAC1</name>
<gene>
    <name evidence="1" type="ordered locus">Spica_0506</name>
</gene>
<sequence length="86" mass="9404">MLVNAVHKIHPDAKIWLFGSCVDESKHGGVIDIAVLSAFIGLEERSAIRQTIEDALGEQHIDIVVSADGNASCFKLATEKEMRIDE</sequence>
<reference evidence="2" key="1">
    <citation type="journal article" date="2013" name="Stand. Genomic Sci.">
        <title>Genome sequence of the thermophilic fresh-water bacterium Spirochaeta caldaria type strain (H1(T)), reclassification of Spirochaeta caldaria, Spirochaeta stenostrepta, and Spirochaeta zuelzerae in the genus Treponema as Treponema caldaria comb. nov., Treponema stenostrepta comb. nov., and Treponema zuelzerae comb. nov., and emendation of the genus Treponema.</title>
        <authorList>
            <person name="Abt B."/>
            <person name="Goker M."/>
            <person name="Scheuner C."/>
            <person name="Han C."/>
            <person name="Lu M."/>
            <person name="Misra M."/>
            <person name="Lapidus A."/>
            <person name="Nolan M."/>
            <person name="Lucas S."/>
            <person name="Hammon N."/>
            <person name="Deshpande S."/>
            <person name="Cheng J.F."/>
            <person name="Tapia R."/>
            <person name="Goodwin L.A."/>
            <person name="Pitluck S."/>
            <person name="Liolios K."/>
            <person name="Pagani I."/>
            <person name="Ivanova N."/>
            <person name="Mavromatis K."/>
            <person name="Mikhailova N."/>
            <person name="Huntemann M."/>
            <person name="Pati A."/>
            <person name="Chen A."/>
            <person name="Palaniappan K."/>
            <person name="Land M."/>
            <person name="Hauser L."/>
            <person name="Jeffries C.D."/>
            <person name="Rohde M."/>
            <person name="Spring S."/>
            <person name="Gronow S."/>
            <person name="Detter J.C."/>
            <person name="Bristow J."/>
            <person name="Eisen J.A."/>
            <person name="Markowitz V."/>
            <person name="Hugenholtz P."/>
            <person name="Kyrpides N.C."/>
            <person name="Woyke T."/>
            <person name="Klenk H.P."/>
        </authorList>
    </citation>
    <scope>NUCLEOTIDE SEQUENCE</scope>
    <source>
        <strain evidence="2">ATCC 51460 / DSM 7334 / H1</strain>
    </source>
</reference>
<evidence type="ECO:0000313" key="2">
    <source>
        <dbReference type="Proteomes" id="UP000000503"/>
    </source>
</evidence>
<dbReference type="KEGG" id="scd:Spica_0506"/>
<dbReference type="HOGENOM" id="CLU_164558_0_0_12"/>
<protein>
    <submittedName>
        <fullName evidence="1">DNA polymerase, beta-like region</fullName>
    </submittedName>
</protein>
<proteinExistence type="predicted"/>
<organism evidence="1 2">
    <name type="scientific">Gracilinema caldarium (strain ATCC 51460 / DSM 7334 / H1)</name>
    <name type="common">Treponema caldarium</name>
    <dbReference type="NCBI Taxonomy" id="744872"/>
    <lineage>
        <taxon>Bacteria</taxon>
        <taxon>Pseudomonadati</taxon>
        <taxon>Spirochaetota</taxon>
        <taxon>Spirochaetia</taxon>
        <taxon>Spirochaetales</taxon>
        <taxon>Breznakiellaceae</taxon>
        <taxon>Gracilinema</taxon>
    </lineage>
</organism>
<dbReference type="OrthoDB" id="14556at2"/>
<dbReference type="InterPro" id="IPR043519">
    <property type="entry name" value="NT_sf"/>
</dbReference>
<dbReference type="Gene3D" id="3.30.460.10">
    <property type="entry name" value="Beta Polymerase, domain 2"/>
    <property type="match status" value="1"/>
</dbReference>
<dbReference type="AlphaFoldDB" id="F8F015"/>
<dbReference type="STRING" id="744872.Spica_0506"/>
<dbReference type="Proteomes" id="UP000000503">
    <property type="component" value="Chromosome"/>
</dbReference>